<dbReference type="NCBIfam" id="TIGR01865">
    <property type="entry name" value="cas_Csn1"/>
    <property type="match status" value="1"/>
</dbReference>
<dbReference type="Gene3D" id="3.30.420.10">
    <property type="entry name" value="Ribonuclease H-like superfamily/Ribonuclease H"/>
    <property type="match status" value="1"/>
</dbReference>
<dbReference type="EC" id="3.1.-.-" evidence="13"/>
<evidence type="ECO:0000256" key="8">
    <source>
        <dbReference type="ARBA" id="ARBA00022884"/>
    </source>
</evidence>
<comment type="caution">
    <text evidence="15">The sequence shown here is derived from an EMBL/GenBank/DDBJ whole genome shotgun (WGS) entry which is preliminary data.</text>
</comment>
<proteinExistence type="inferred from homology"/>
<evidence type="ECO:0000256" key="4">
    <source>
        <dbReference type="ARBA" id="ARBA00022723"/>
    </source>
</evidence>
<evidence type="ECO:0000259" key="14">
    <source>
        <dbReference type="PROSITE" id="PS51749"/>
    </source>
</evidence>
<protein>
    <recommendedName>
        <fullName evidence="13">CRISPR-associated endonuclease Cas9</fullName>
        <ecNumber evidence="13">3.1.-.-</ecNumber>
    </recommendedName>
</protein>
<feature type="domain" description="HNH Cas9-type" evidence="14">
    <location>
        <begin position="800"/>
        <end position="964"/>
    </location>
</feature>
<keyword evidence="8 13" id="KW-0694">RNA-binding</keyword>
<keyword evidence="7" id="KW-0460">Magnesium</keyword>
<comment type="caution">
    <text evidence="13">Lacks conserved residue(s) required for the propagation of feature annotation.</text>
</comment>
<dbReference type="InterPro" id="IPR032240">
    <property type="entry name" value="Cas9_REC"/>
</dbReference>
<dbReference type="InterPro" id="IPR032239">
    <property type="entry name" value="Cas9-BH"/>
</dbReference>
<evidence type="ECO:0000256" key="9">
    <source>
        <dbReference type="ARBA" id="ARBA00023118"/>
    </source>
</evidence>
<dbReference type="GO" id="GO:0003723">
    <property type="term" value="F:RNA binding"/>
    <property type="evidence" value="ECO:0007669"/>
    <property type="project" value="UniProtKB-UniRule"/>
</dbReference>
<sequence length="1379" mass="159811">MEEKYYLGLDIGTNSVGWAVTDEEYNLCKFRKKDMWGIRLFEDAETAADRRMKRTARRRLQRRNQRIDLLQELFAEEIVKVDPTFFIRLNESRLHLEDKTIKEKHPLFIGSDYSDIEYYSEYPTIYHLRKELIESKDSHDIRLVYLALHHILKNRGHFLIDGDLSAAKSFDSTFSNMLGIIKDEIGVDIYSNEGDMKECERVLKSRDIPKSTKVKMLRKHMEISEEGKDKAQIKREEAVISNACKFIVGLTGDVSKFFDEGMDELEKTSFKISDAAYDETIRDELEKVLPEKVIVMDSMKAVYDWSVLVEILGDEKYLSFAKVNQYEEHKQNLAELRRLVIKYCDSKAYKTFFNDDKGPSNYANYIGSVKKNGKKYVAKRCSQEDFYKTLKKLLAGMKVDTEDESVYESLVDGAEKQTLLPLQRSKDNGVVPRQVHEVELKKILDNAKVYLDFLDTQDESDISVADKVLSIFKFRVPYYVGPLSDRHKEEGSNSWIVRKDTGKIYPWNFDDKVDREKSNEEFINRMTNKCTYIYGADVIPKNSLLYSKYMVLNELNNVKVWGKPITVEMKQDIFNDLFMKHSRVTGTMLLRYIKAKTQFADLKAEDLSGFDKDFKASMRPYLEFENKVFGDRLNNNKISNIAEDCVKWATIYGDDKTMLANVIKQEYGNDLSEEEIKAICKLRFSGWGNFSKEFLCGVEGVDKEVATGEMMTIMQALWNTNCNLMQVLSKRFTFRDEINNLNGERIGKITEISYDALVKDMYISPANKRAVWQCILIAEEVKKIMKHPPERIFVEMARGEDKNKDRTNKNKNRTVSRKQHLLDLYAGCDKDVREWTEEIDSKDERDFNSKKLYLYYTQMGRCMYTREPIDLDALMSNNSKWDRDHIYPQSRIKDDSLDNLVLVNKTNNAKKSNEMLSGDIQKKMTPFWKELLDAKFISKKKYDRLTRKGDFTDDELAGFINRQLVETRQASKAVADLLDRIYEDTKIVYVKASLASDFRKTPLKVLKSRLINDYHHAKDAYLNIVVGNVYDAKFNSNALNWIKENRGSNYSINAIFYFDVYRGKQCVWKAPMKDENKKAMKNEHGEITTGTIDKIRKIVRQDNVLYTEYTYCAKGKLFEETIAKKTGNARIRLKKGLEISKYGGYTSANTSYFAEIEFDGKKGKRVKNIIGVPIYIANTLDQNRDAFLDYCKNLKGLSNVKILRECIKKNSLLIIDGFPMRITGENEYVDKFKGNMQLKMDEHNTESIRLIEKYFDKKLGLEMSEKYDGLSKADTLMLYDAIIDKLKCGIYADRPANQANELLKQREIFRKLNLTDEAKLLKEIIGFLRCDSKTTADMSIIGSGTTPGGIAINKNTVGKSTIIFVNQSVTGLYENRAEL</sequence>
<keyword evidence="6 13" id="KW-0378">Hydrolase</keyword>
<evidence type="ECO:0000313" key="16">
    <source>
        <dbReference type="Proteomes" id="UP000295500"/>
    </source>
</evidence>
<keyword evidence="16" id="KW-1185">Reference proteome</keyword>
<comment type="similarity">
    <text evidence="2">Belongs to the CRISPR-associated protein Cas9 family. Subtype II-A subfamily.</text>
</comment>
<dbReference type="GO" id="GO:0051607">
    <property type="term" value="P:defense response to virus"/>
    <property type="evidence" value="ECO:0007669"/>
    <property type="project" value="UniProtKB-UniRule"/>
</dbReference>
<dbReference type="EMBL" id="SNXO01000024">
    <property type="protein sequence ID" value="TDP53016.1"/>
    <property type="molecule type" value="Genomic_DNA"/>
</dbReference>
<evidence type="ECO:0000256" key="1">
    <source>
        <dbReference type="ARBA" id="ARBA00001946"/>
    </source>
</evidence>
<dbReference type="InterPro" id="IPR028629">
    <property type="entry name" value="Cas9"/>
</dbReference>
<comment type="function">
    <text evidence="13">CRISPR (clustered regularly interspaced short palindromic repeat) is an adaptive immune system that provides protection against mobile genetic elements (viruses, transposable elements and conjugative plasmids). CRISPR clusters contain spacers, sequences complementary to antecedent mobile elements, and target invading nucleic acids. CRISPR clusters are transcribed and processed into CRISPR RNA (crRNA). In type II CRISPR systems correct processing of pre-crRNA requires a trans-encoded small RNA (tracrRNA), endogenous ribonuclease 3 (rnc) and this protein. The tracrRNA serves as a guide for ribonuclease 3-aided processing of pre-crRNA. Subsequently Cas9/crRNA/tracrRNA endonucleolytically cleaves linear or circular dsDNA target complementary to the spacer; Cas9 is inactive in the absence of the 2 guide RNAs (gRNA). Cas9 recognizes the protospacer adjacent motif (PAM) in the CRISPR repeat sequences to help distinguish self versus nonself, as targets within the bacterial CRISPR locus do not have PAMs. PAM recognition is also required for catalytic activity.</text>
</comment>
<dbReference type="GO" id="GO:0003677">
    <property type="term" value="F:DNA binding"/>
    <property type="evidence" value="ECO:0007669"/>
    <property type="project" value="UniProtKB-UniRule"/>
</dbReference>
<dbReference type="InterPro" id="IPR036397">
    <property type="entry name" value="RNaseH_sf"/>
</dbReference>
<keyword evidence="9 13" id="KW-0051">Antiviral defense</keyword>
<evidence type="ECO:0000256" key="3">
    <source>
        <dbReference type="ARBA" id="ARBA00022722"/>
    </source>
</evidence>
<dbReference type="InterPro" id="IPR032237">
    <property type="entry name" value="Cas9_PI"/>
</dbReference>
<dbReference type="Pfam" id="PF16593">
    <property type="entry name" value="Cas9-BH"/>
    <property type="match status" value="1"/>
</dbReference>
<evidence type="ECO:0000256" key="5">
    <source>
        <dbReference type="ARBA" id="ARBA00022759"/>
    </source>
</evidence>
<keyword evidence="11" id="KW-0464">Manganese</keyword>
<organism evidence="15 16">
    <name type="scientific">Aminicella lysinilytica</name>
    <dbReference type="NCBI Taxonomy" id="433323"/>
    <lineage>
        <taxon>Bacteria</taxon>
        <taxon>Bacillati</taxon>
        <taxon>Bacillota</taxon>
        <taxon>Clostridia</taxon>
        <taxon>Peptostreptococcales</taxon>
        <taxon>Anaerovoracaceae</taxon>
        <taxon>Aminicella</taxon>
    </lineage>
</organism>
<reference evidence="15 16" key="1">
    <citation type="submission" date="2019-03" db="EMBL/GenBank/DDBJ databases">
        <title>Genomic Encyclopedia of Type Strains, Phase IV (KMG-IV): sequencing the most valuable type-strain genomes for metagenomic binning, comparative biology and taxonomic classification.</title>
        <authorList>
            <person name="Goeker M."/>
        </authorList>
    </citation>
    <scope>NUCLEOTIDE SEQUENCE [LARGE SCALE GENOMIC DNA]</scope>
    <source>
        <strain evidence="15 16">DSM 28287</strain>
    </source>
</reference>
<comment type="domain">
    <text evidence="13">Has 2 endonuclease domains. The discontinuous RuvC-like domain cleaves the target DNA noncomplementary to crRNA while the HNH nuclease domain cleaves the target DNA complementary to crRNA.</text>
</comment>
<comment type="similarity">
    <text evidence="13">Belongs to the CRISPR-associated Cas9 family.</text>
</comment>
<evidence type="ECO:0000313" key="15">
    <source>
        <dbReference type="EMBL" id="TDP53016.1"/>
    </source>
</evidence>
<comment type="cofactor">
    <cofactor evidence="1">
        <name>Mg(2+)</name>
        <dbReference type="ChEBI" id="CHEBI:18420"/>
    </cofactor>
</comment>
<evidence type="ECO:0000256" key="10">
    <source>
        <dbReference type="ARBA" id="ARBA00023125"/>
    </source>
</evidence>
<dbReference type="HAMAP" id="MF_01480">
    <property type="entry name" value="Cas9"/>
    <property type="match status" value="1"/>
</dbReference>
<keyword evidence="5 13" id="KW-0255">Endonuclease</keyword>
<evidence type="ECO:0000256" key="12">
    <source>
        <dbReference type="ARBA" id="ARBA00046380"/>
    </source>
</evidence>
<feature type="active site" description="Proton acceptor for HNH nuclease domain" evidence="13">
    <location>
        <position position="885"/>
    </location>
</feature>
<comment type="subunit">
    <text evidence="12 13">Monomer. Binds crRNA and tracrRNA.</text>
</comment>
<keyword evidence="10 13" id="KW-0238">DNA-binding</keyword>
<evidence type="ECO:0000256" key="7">
    <source>
        <dbReference type="ARBA" id="ARBA00022842"/>
    </source>
</evidence>
<dbReference type="GO" id="GO:0004519">
    <property type="term" value="F:endonuclease activity"/>
    <property type="evidence" value="ECO:0007669"/>
    <property type="project" value="UniProtKB-UniRule"/>
</dbReference>
<evidence type="ECO:0000256" key="13">
    <source>
        <dbReference type="HAMAP-Rule" id="MF_01480"/>
    </source>
</evidence>
<dbReference type="Pfam" id="PF22702">
    <property type="entry name" value="Cas9_RuvC"/>
    <property type="match status" value="1"/>
</dbReference>
<name>A0A4R6Q0N8_9FIRM</name>
<keyword evidence="4" id="KW-0479">Metal-binding</keyword>
<evidence type="ECO:0000256" key="11">
    <source>
        <dbReference type="ARBA" id="ARBA00023211"/>
    </source>
</evidence>
<dbReference type="Pfam" id="PF16592">
    <property type="entry name" value="Cas9_REC"/>
    <property type="match status" value="1"/>
</dbReference>
<gene>
    <name evidence="13" type="primary">cas9</name>
    <name evidence="15" type="ORF">EV211_12434</name>
</gene>
<keyword evidence="3 13" id="KW-0540">Nuclease</keyword>
<evidence type="ECO:0000256" key="2">
    <source>
        <dbReference type="ARBA" id="ARBA00005244"/>
    </source>
</evidence>
<dbReference type="InterPro" id="IPR033114">
    <property type="entry name" value="HNH_CAS9"/>
</dbReference>
<dbReference type="GO" id="GO:0046872">
    <property type="term" value="F:metal ion binding"/>
    <property type="evidence" value="ECO:0007669"/>
    <property type="project" value="UniProtKB-UniRule"/>
</dbReference>
<dbReference type="InterPro" id="IPR055228">
    <property type="entry name" value="Cas9_RuvC"/>
</dbReference>
<accession>A0A4R6Q0N8</accession>
<dbReference type="PROSITE" id="PS51749">
    <property type="entry name" value="HNH_CAS9"/>
    <property type="match status" value="1"/>
</dbReference>
<evidence type="ECO:0000256" key="6">
    <source>
        <dbReference type="ARBA" id="ARBA00022801"/>
    </source>
</evidence>
<dbReference type="InterPro" id="IPR003615">
    <property type="entry name" value="HNH_nuc"/>
</dbReference>
<dbReference type="Proteomes" id="UP000295500">
    <property type="component" value="Unassembled WGS sequence"/>
</dbReference>
<feature type="active site" description="For RuvC-like nuclease domain" evidence="13">
    <location>
        <position position="10"/>
    </location>
</feature>
<dbReference type="Pfam" id="PF13395">
    <property type="entry name" value="HNH_4"/>
    <property type="match status" value="1"/>
</dbReference>
<dbReference type="Gene3D" id="1.10.30.50">
    <property type="match status" value="1"/>
</dbReference>
<dbReference type="Pfam" id="PF16595">
    <property type="entry name" value="Cas9_PI"/>
    <property type="match status" value="1"/>
</dbReference>
<dbReference type="GO" id="GO:0016787">
    <property type="term" value="F:hydrolase activity"/>
    <property type="evidence" value="ECO:0007669"/>
    <property type="project" value="UniProtKB-KW"/>
</dbReference>
<dbReference type="GO" id="GO:0043571">
    <property type="term" value="P:maintenance of CRISPR repeat elements"/>
    <property type="evidence" value="ECO:0007669"/>
    <property type="project" value="UniProtKB-UniRule"/>
</dbReference>